<sequence>MFREAWNEAFTTENVRSAWEATGIHPFNPSRVLSVFPHPQTTLQLSPPKPKTPTSTRPIRLLLHAGEKLVTELEIVRHENQGLRKAVLHEKKKRKRGKARKAEEKKIAHNLAQQAARELLAQEKAERQAIQQAQRVQKAAETEKRKRDVAEAKVQRVRVKEGTQKVAKSKKRPLEVDESKRPKKGSLVRPTSNTVTTIFFITIFAYEIISSIVVHAIRMRSGYVEEERSGHDVGTVITR</sequence>
<evidence type="ECO:0000256" key="2">
    <source>
        <dbReference type="SAM" id="MobiDB-lite"/>
    </source>
</evidence>
<name>A0A0D2HIF9_9EURO</name>
<keyword evidence="3" id="KW-1133">Transmembrane helix</keyword>
<dbReference type="OrthoDB" id="4510550at2759"/>
<feature type="transmembrane region" description="Helical" evidence="3">
    <location>
        <begin position="198"/>
        <end position="217"/>
    </location>
</feature>
<protein>
    <submittedName>
        <fullName evidence="4">Uncharacterized protein</fullName>
    </submittedName>
</protein>
<accession>A0A0D2HIF9</accession>
<dbReference type="VEuPathDB" id="FungiDB:Z518_01536"/>
<keyword evidence="3" id="KW-0812">Transmembrane</keyword>
<dbReference type="GeneID" id="25289607"/>
<dbReference type="EMBL" id="KN847475">
    <property type="protein sequence ID" value="KIX10453.1"/>
    <property type="molecule type" value="Genomic_DNA"/>
</dbReference>
<feature type="coiled-coil region" evidence="1">
    <location>
        <begin position="85"/>
        <end position="153"/>
    </location>
</feature>
<evidence type="ECO:0000256" key="3">
    <source>
        <dbReference type="SAM" id="Phobius"/>
    </source>
</evidence>
<dbReference type="HOGENOM" id="CLU_1161686_0_0_1"/>
<keyword evidence="5" id="KW-1185">Reference proteome</keyword>
<organism evidence="4 5">
    <name type="scientific">Rhinocladiella mackenziei CBS 650.93</name>
    <dbReference type="NCBI Taxonomy" id="1442369"/>
    <lineage>
        <taxon>Eukaryota</taxon>
        <taxon>Fungi</taxon>
        <taxon>Dikarya</taxon>
        <taxon>Ascomycota</taxon>
        <taxon>Pezizomycotina</taxon>
        <taxon>Eurotiomycetes</taxon>
        <taxon>Chaetothyriomycetidae</taxon>
        <taxon>Chaetothyriales</taxon>
        <taxon>Herpotrichiellaceae</taxon>
        <taxon>Rhinocladiella</taxon>
    </lineage>
</organism>
<evidence type="ECO:0000313" key="4">
    <source>
        <dbReference type="EMBL" id="KIX10453.1"/>
    </source>
</evidence>
<dbReference type="AlphaFoldDB" id="A0A0D2HIF9"/>
<keyword evidence="3" id="KW-0472">Membrane</keyword>
<dbReference type="RefSeq" id="XP_013277589.1">
    <property type="nucleotide sequence ID" value="XM_013422135.1"/>
</dbReference>
<proteinExistence type="predicted"/>
<dbReference type="STRING" id="1442369.A0A0D2HIF9"/>
<evidence type="ECO:0000256" key="1">
    <source>
        <dbReference type="SAM" id="Coils"/>
    </source>
</evidence>
<feature type="region of interest" description="Disordered" evidence="2">
    <location>
        <begin position="160"/>
        <end position="189"/>
    </location>
</feature>
<gene>
    <name evidence="4" type="ORF">Z518_01536</name>
</gene>
<dbReference type="Proteomes" id="UP000053617">
    <property type="component" value="Unassembled WGS sequence"/>
</dbReference>
<reference evidence="4 5" key="1">
    <citation type="submission" date="2015-01" db="EMBL/GenBank/DDBJ databases">
        <title>The Genome Sequence of Rhinocladiella mackenzie CBS 650.93.</title>
        <authorList>
            <consortium name="The Broad Institute Genomics Platform"/>
            <person name="Cuomo C."/>
            <person name="de Hoog S."/>
            <person name="Gorbushina A."/>
            <person name="Stielow B."/>
            <person name="Teixiera M."/>
            <person name="Abouelleil A."/>
            <person name="Chapman S.B."/>
            <person name="Priest M."/>
            <person name="Young S.K."/>
            <person name="Wortman J."/>
            <person name="Nusbaum C."/>
            <person name="Birren B."/>
        </authorList>
    </citation>
    <scope>NUCLEOTIDE SEQUENCE [LARGE SCALE GENOMIC DNA]</scope>
    <source>
        <strain evidence="4 5">CBS 650.93</strain>
    </source>
</reference>
<evidence type="ECO:0000313" key="5">
    <source>
        <dbReference type="Proteomes" id="UP000053617"/>
    </source>
</evidence>
<keyword evidence="1" id="KW-0175">Coiled coil</keyword>